<dbReference type="EMBL" id="JACHJR010000001">
    <property type="protein sequence ID" value="MBB4950715.1"/>
    <property type="molecule type" value="Genomic_DNA"/>
</dbReference>
<gene>
    <name evidence="2" type="ORF">F4556_006250</name>
</gene>
<evidence type="ECO:0000256" key="1">
    <source>
        <dbReference type="SAM" id="Phobius"/>
    </source>
</evidence>
<evidence type="ECO:0000313" key="2">
    <source>
        <dbReference type="EMBL" id="MBB4950715.1"/>
    </source>
</evidence>
<organism evidence="2 3">
    <name type="scientific">Kitasatospora gansuensis</name>
    <dbReference type="NCBI Taxonomy" id="258050"/>
    <lineage>
        <taxon>Bacteria</taxon>
        <taxon>Bacillati</taxon>
        <taxon>Actinomycetota</taxon>
        <taxon>Actinomycetes</taxon>
        <taxon>Kitasatosporales</taxon>
        <taxon>Streptomycetaceae</taxon>
        <taxon>Kitasatospora</taxon>
    </lineage>
</organism>
<name>A0A7W7WL63_9ACTN</name>
<dbReference type="AlphaFoldDB" id="A0A7W7WL63"/>
<evidence type="ECO:0008006" key="4">
    <source>
        <dbReference type="Google" id="ProtNLM"/>
    </source>
</evidence>
<protein>
    <recommendedName>
        <fullName evidence="4">Major facilitator superfamily (MFS) profile domain-containing protein</fullName>
    </recommendedName>
</protein>
<accession>A0A7W7WL63</accession>
<keyword evidence="1" id="KW-1133">Transmembrane helix</keyword>
<feature type="transmembrane region" description="Helical" evidence="1">
    <location>
        <begin position="34"/>
        <end position="52"/>
    </location>
</feature>
<comment type="caution">
    <text evidence="2">The sequence shown here is derived from an EMBL/GenBank/DDBJ whole genome shotgun (WGS) entry which is preliminary data.</text>
</comment>
<sequence length="69" mass="6483">MTAAFRTLLFGGGALGGLTAGLLAGRIGAEGALTVAAIGSAVVVIGLLVSPVSRLRALPVAPSAPDAAG</sequence>
<evidence type="ECO:0000313" key="3">
    <source>
        <dbReference type="Proteomes" id="UP000573327"/>
    </source>
</evidence>
<keyword evidence="1" id="KW-0812">Transmembrane</keyword>
<keyword evidence="1" id="KW-0472">Membrane</keyword>
<reference evidence="2 3" key="1">
    <citation type="submission" date="2020-08" db="EMBL/GenBank/DDBJ databases">
        <title>Sequencing the genomes of 1000 actinobacteria strains.</title>
        <authorList>
            <person name="Klenk H.-P."/>
        </authorList>
    </citation>
    <scope>NUCLEOTIDE SEQUENCE [LARGE SCALE GENOMIC DNA]</scope>
    <source>
        <strain evidence="2 3">DSM 44786</strain>
    </source>
</reference>
<keyword evidence="3" id="KW-1185">Reference proteome</keyword>
<dbReference type="Proteomes" id="UP000573327">
    <property type="component" value="Unassembled WGS sequence"/>
</dbReference>
<proteinExistence type="predicted"/>
<dbReference type="RefSeq" id="WP_246511143.1">
    <property type="nucleotide sequence ID" value="NZ_JACHJR010000001.1"/>
</dbReference>